<evidence type="ECO:0000256" key="13">
    <source>
        <dbReference type="ARBA" id="ARBA00052682"/>
    </source>
</evidence>
<comment type="cofactor">
    <cofactor evidence="14">
        <name>[4Fe-4S] cluster</name>
        <dbReference type="ChEBI" id="CHEBI:49883"/>
    </cofactor>
    <text evidence="14">Binds 1 [4Fe-4S] cluster.</text>
</comment>
<evidence type="ECO:0000256" key="9">
    <source>
        <dbReference type="ARBA" id="ARBA00023002"/>
    </source>
</evidence>
<keyword evidence="3 14" id="KW-0813">Transport</keyword>
<evidence type="ECO:0000313" key="17">
    <source>
        <dbReference type="EMBL" id="RZO75003.1"/>
    </source>
</evidence>
<dbReference type="InterPro" id="IPR007859">
    <property type="entry name" value="ETF-QO/FixX_C"/>
</dbReference>
<evidence type="ECO:0000256" key="2">
    <source>
        <dbReference type="ARBA" id="ARBA00002819"/>
    </source>
</evidence>
<keyword evidence="6 14" id="KW-0479">Metal-binding</keyword>
<keyword evidence="11 14" id="KW-0411">Iron-sulfur</keyword>
<dbReference type="Proteomes" id="UP000316199">
    <property type="component" value="Unassembled WGS sequence"/>
</dbReference>
<dbReference type="GO" id="GO:0051539">
    <property type="term" value="F:4 iron, 4 sulfur cluster binding"/>
    <property type="evidence" value="ECO:0007669"/>
    <property type="project" value="UniProtKB-UniRule"/>
</dbReference>
<dbReference type="PRINTS" id="PR00420">
    <property type="entry name" value="RNGMNOXGNASE"/>
</dbReference>
<dbReference type="EMBL" id="SHAG01000052">
    <property type="protein sequence ID" value="RZO75003.1"/>
    <property type="molecule type" value="Genomic_DNA"/>
</dbReference>
<dbReference type="PANTHER" id="PTHR10617">
    <property type="entry name" value="ELECTRON TRANSFER FLAVOPROTEIN-UBIQUINONE OXIDOREDUCTASE"/>
    <property type="match status" value="1"/>
</dbReference>
<evidence type="ECO:0000256" key="7">
    <source>
        <dbReference type="ARBA" id="ARBA00022827"/>
    </source>
</evidence>
<dbReference type="Pfam" id="PF05187">
    <property type="entry name" value="Fer4_ETF_QO"/>
    <property type="match status" value="1"/>
</dbReference>
<evidence type="ECO:0000256" key="12">
    <source>
        <dbReference type="ARBA" id="ARBA00023075"/>
    </source>
</evidence>
<sequence>MARESMEFDLIVVGGGPSGLATAIKFSQLAAEQGEDLTVCLVEKGSEIGAHILSGAVVEPRALNELFPDWRDLGAPLKNPVTQDDFYYFFNSQQGVRLPSWMIPSELHNDGNFATSLGNLCRWLGEQAEQLGINIFPGFAASEVLFNEDGSIKGIATGDMGIGENGEQKPSYQPGYELHAKYTVFAEGCRGHLGKQVMSRFDLQAKSGTQHYGIGFKEVWNVDPKKHVPGKVVHTVGWPLGHLPGDTGGGSYLYHLENNQVAIGLIIDLSYKNPHISPFDEFQRFKHHSIISETLAGGERVSYGARAIIKGGYQALPKLTFPGGLLVGDDAGFLNNLKQKGTHTAMKSGMLAAETIFEAIKNGSLGKEDLVGYTNRYQESWLYNELYKARNTMPLLHKLGLFLGSACVWLDQYIFRGRLPFTLQDLKPDHEQLELASRSIKPSYPKPDGKISFDKLSSVFITNTSHEEDQPCHLKLHDSSIPISSNLPLYDEPAQRYCPAGVYEVLIEENGDKRFQINAQNCIHCKTCDIKDPGQNINWIAPEGAGGPNYGNM</sequence>
<keyword evidence="4" id="KW-0004">4Fe-4S</keyword>
<evidence type="ECO:0000256" key="1">
    <source>
        <dbReference type="ARBA" id="ARBA00001974"/>
    </source>
</evidence>
<evidence type="ECO:0000256" key="5">
    <source>
        <dbReference type="ARBA" id="ARBA00022630"/>
    </source>
</evidence>
<dbReference type="InterPro" id="IPR040156">
    <property type="entry name" value="ETF-QO"/>
</dbReference>
<evidence type="ECO:0000256" key="10">
    <source>
        <dbReference type="ARBA" id="ARBA00023004"/>
    </source>
</evidence>
<evidence type="ECO:0000256" key="3">
    <source>
        <dbReference type="ARBA" id="ARBA00022448"/>
    </source>
</evidence>
<dbReference type="AlphaFoldDB" id="A0A520RXP0"/>
<keyword evidence="9 14" id="KW-0560">Oxidoreductase</keyword>
<dbReference type="EC" id="1.5.5.1" evidence="14"/>
<dbReference type="GO" id="GO:0004174">
    <property type="term" value="F:electron-transferring-flavoprotein dehydrogenase activity"/>
    <property type="evidence" value="ECO:0007669"/>
    <property type="project" value="UniProtKB-UniRule"/>
</dbReference>
<keyword evidence="5 14" id="KW-0285">Flavoprotein</keyword>
<accession>A0A520RXP0</accession>
<comment type="catalytic activity">
    <reaction evidence="13 14">
        <text>a ubiquinone + reduced [electron-transfer flavoprotein] = a ubiquinol + oxidized [electron-transfer flavoprotein] + H(+)</text>
        <dbReference type="Rhea" id="RHEA:24052"/>
        <dbReference type="Rhea" id="RHEA-COMP:9565"/>
        <dbReference type="Rhea" id="RHEA-COMP:9566"/>
        <dbReference type="Rhea" id="RHEA-COMP:10685"/>
        <dbReference type="Rhea" id="RHEA-COMP:10686"/>
        <dbReference type="ChEBI" id="CHEBI:15378"/>
        <dbReference type="ChEBI" id="CHEBI:16389"/>
        <dbReference type="ChEBI" id="CHEBI:17976"/>
        <dbReference type="ChEBI" id="CHEBI:57692"/>
        <dbReference type="ChEBI" id="CHEBI:58307"/>
        <dbReference type="EC" id="1.5.5.1"/>
    </reaction>
</comment>
<evidence type="ECO:0000259" key="16">
    <source>
        <dbReference type="Pfam" id="PF21162"/>
    </source>
</evidence>
<comment type="cofactor">
    <cofactor evidence="1 14">
        <name>FAD</name>
        <dbReference type="ChEBI" id="CHEBI:57692"/>
    </cofactor>
</comment>
<keyword evidence="10 14" id="KW-0408">Iron</keyword>
<dbReference type="SUPFAM" id="SSF54862">
    <property type="entry name" value="4Fe-4S ferredoxins"/>
    <property type="match status" value="1"/>
</dbReference>
<evidence type="ECO:0000256" key="6">
    <source>
        <dbReference type="ARBA" id="ARBA00022723"/>
    </source>
</evidence>
<comment type="function">
    <text evidence="2 14">Accepts electrons from ETF and reduces ubiquinone.</text>
</comment>
<keyword evidence="7 14" id="KW-0274">FAD</keyword>
<dbReference type="InterPro" id="IPR049398">
    <property type="entry name" value="ETF-QO/FixC_UQ-bd"/>
</dbReference>
<evidence type="ECO:0000259" key="15">
    <source>
        <dbReference type="Pfam" id="PF05187"/>
    </source>
</evidence>
<dbReference type="GO" id="GO:0046872">
    <property type="term" value="F:metal ion binding"/>
    <property type="evidence" value="ECO:0007669"/>
    <property type="project" value="UniProtKB-KW"/>
</dbReference>
<evidence type="ECO:0000256" key="4">
    <source>
        <dbReference type="ARBA" id="ARBA00022485"/>
    </source>
</evidence>
<dbReference type="Pfam" id="PF13450">
    <property type="entry name" value="NAD_binding_8"/>
    <property type="match status" value="1"/>
</dbReference>
<name>A0A520RXP0_9GAMM</name>
<keyword evidence="8 14" id="KW-0249">Electron transport</keyword>
<feature type="domain" description="ETF-QO/FixX C-terminal" evidence="15">
    <location>
        <begin position="449"/>
        <end position="550"/>
    </location>
</feature>
<evidence type="ECO:0000256" key="14">
    <source>
        <dbReference type="RuleBase" id="RU366068"/>
    </source>
</evidence>
<dbReference type="PANTHER" id="PTHR10617:SF107">
    <property type="entry name" value="ELECTRON TRANSFER FLAVOPROTEIN-UBIQUINONE OXIDOREDUCTASE, MITOCHONDRIAL"/>
    <property type="match status" value="1"/>
</dbReference>
<dbReference type="Gene3D" id="3.50.50.60">
    <property type="entry name" value="FAD/NAD(P)-binding domain"/>
    <property type="match status" value="1"/>
</dbReference>
<dbReference type="Gene3D" id="3.30.9.90">
    <property type="match status" value="1"/>
</dbReference>
<evidence type="ECO:0000256" key="11">
    <source>
        <dbReference type="ARBA" id="ARBA00023014"/>
    </source>
</evidence>
<dbReference type="Pfam" id="PF21162">
    <property type="entry name" value="ETFQO_UQ-bd"/>
    <property type="match status" value="1"/>
</dbReference>
<evidence type="ECO:0000256" key="8">
    <source>
        <dbReference type="ARBA" id="ARBA00022982"/>
    </source>
</evidence>
<keyword evidence="12 14" id="KW-0830">Ubiquinone</keyword>
<gene>
    <name evidence="17" type="ORF">EVA68_08005</name>
</gene>
<dbReference type="SUPFAM" id="SSF51905">
    <property type="entry name" value="FAD/NAD(P)-binding domain"/>
    <property type="match status" value="1"/>
</dbReference>
<dbReference type="FunFam" id="3.30.70.20:FF:000012">
    <property type="entry name" value="Electron transfer flavoprotein-ubiquinone oxidoreductase, mitochondrial"/>
    <property type="match status" value="1"/>
</dbReference>
<dbReference type="SUPFAM" id="SSF54373">
    <property type="entry name" value="FAD-linked reductases, C-terminal domain"/>
    <property type="match status" value="1"/>
</dbReference>
<protein>
    <recommendedName>
        <fullName evidence="14">Electron transfer flavoprotein-ubiquinone oxidoreductase</fullName>
        <shortName evidence="14">ETF-QO</shortName>
        <ecNumber evidence="14">1.5.5.1</ecNumber>
    </recommendedName>
</protein>
<proteinExistence type="predicted"/>
<dbReference type="Gene3D" id="3.30.70.20">
    <property type="match status" value="1"/>
</dbReference>
<comment type="caution">
    <text evidence="17">The sequence shown here is derived from an EMBL/GenBank/DDBJ whole genome shotgun (WGS) entry which is preliminary data.</text>
</comment>
<dbReference type="InterPro" id="IPR036188">
    <property type="entry name" value="FAD/NAD-bd_sf"/>
</dbReference>
<organism evidence="17 18">
    <name type="scientific">OM182 bacterium</name>
    <dbReference type="NCBI Taxonomy" id="2510334"/>
    <lineage>
        <taxon>Bacteria</taxon>
        <taxon>Pseudomonadati</taxon>
        <taxon>Pseudomonadota</taxon>
        <taxon>Gammaproteobacteria</taxon>
        <taxon>OMG group</taxon>
        <taxon>OM182 clade</taxon>
    </lineage>
</organism>
<feature type="domain" description="ETF-QO/FixC ubiquinone-binding" evidence="16">
    <location>
        <begin position="212"/>
        <end position="308"/>
    </location>
</feature>
<reference evidence="17 18" key="1">
    <citation type="submission" date="2019-02" db="EMBL/GenBank/DDBJ databases">
        <title>Prokaryotic population dynamics and viral predation in marine succession experiment using metagenomics: the confinement effect.</title>
        <authorList>
            <person name="Haro-Moreno J.M."/>
            <person name="Rodriguez-Valera F."/>
            <person name="Lopez-Perez M."/>
        </authorList>
    </citation>
    <scope>NUCLEOTIDE SEQUENCE [LARGE SCALE GENOMIC DNA]</scope>
    <source>
        <strain evidence="17">MED-G157</strain>
    </source>
</reference>
<evidence type="ECO:0000313" key="18">
    <source>
        <dbReference type="Proteomes" id="UP000316199"/>
    </source>
</evidence>